<reference evidence="1" key="2">
    <citation type="submission" date="2022-01" db="EMBL/GenBank/DDBJ databases">
        <authorList>
            <person name="Yamashiro T."/>
            <person name="Shiraishi A."/>
            <person name="Satake H."/>
            <person name="Nakayama K."/>
        </authorList>
    </citation>
    <scope>NUCLEOTIDE SEQUENCE</scope>
</reference>
<keyword evidence="2" id="KW-1185">Reference proteome</keyword>
<dbReference type="Proteomes" id="UP001151760">
    <property type="component" value="Unassembled WGS sequence"/>
</dbReference>
<evidence type="ECO:0000313" key="1">
    <source>
        <dbReference type="EMBL" id="GJT95034.1"/>
    </source>
</evidence>
<comment type="caution">
    <text evidence="1">The sequence shown here is derived from an EMBL/GenBank/DDBJ whole genome shotgun (WGS) entry which is preliminary data.</text>
</comment>
<proteinExistence type="predicted"/>
<accession>A0ABQ5I4K4</accession>
<organism evidence="1 2">
    <name type="scientific">Tanacetum coccineum</name>
    <dbReference type="NCBI Taxonomy" id="301880"/>
    <lineage>
        <taxon>Eukaryota</taxon>
        <taxon>Viridiplantae</taxon>
        <taxon>Streptophyta</taxon>
        <taxon>Embryophyta</taxon>
        <taxon>Tracheophyta</taxon>
        <taxon>Spermatophyta</taxon>
        <taxon>Magnoliopsida</taxon>
        <taxon>eudicotyledons</taxon>
        <taxon>Gunneridae</taxon>
        <taxon>Pentapetalae</taxon>
        <taxon>asterids</taxon>
        <taxon>campanulids</taxon>
        <taxon>Asterales</taxon>
        <taxon>Asteraceae</taxon>
        <taxon>Asteroideae</taxon>
        <taxon>Anthemideae</taxon>
        <taxon>Anthemidinae</taxon>
        <taxon>Tanacetum</taxon>
    </lineage>
</organism>
<gene>
    <name evidence="1" type="ORF">Tco_1090552</name>
</gene>
<protein>
    <submittedName>
        <fullName evidence="1">Uncharacterized protein</fullName>
    </submittedName>
</protein>
<evidence type="ECO:0000313" key="2">
    <source>
        <dbReference type="Proteomes" id="UP001151760"/>
    </source>
</evidence>
<sequence length="135" mass="15807">MDKEEQIEKVVEEAKVFEMTKTEVIKVVREEAEKIGLDPKKIISAKAGEKLKPEPITNVKIHPNSKPAVLKVYRNNDKKNFDVYNPFKFRDFWITELDEFCLIIEEKKNSIGKDLMKSLGKRYERLKKIPKELGI</sequence>
<dbReference type="EMBL" id="BQNB010020351">
    <property type="protein sequence ID" value="GJT95034.1"/>
    <property type="molecule type" value="Genomic_DNA"/>
</dbReference>
<name>A0ABQ5I4K4_9ASTR</name>
<reference evidence="1" key="1">
    <citation type="journal article" date="2022" name="Int. J. Mol. Sci.">
        <title>Draft Genome of Tanacetum Coccineum: Genomic Comparison of Closely Related Tanacetum-Family Plants.</title>
        <authorList>
            <person name="Yamashiro T."/>
            <person name="Shiraishi A."/>
            <person name="Nakayama K."/>
            <person name="Satake H."/>
        </authorList>
    </citation>
    <scope>NUCLEOTIDE SEQUENCE</scope>
</reference>